<dbReference type="Proteomes" id="UP000598775">
    <property type="component" value="Unassembled WGS sequence"/>
</dbReference>
<feature type="domain" description="Carboxylesterase type B" evidence="4">
    <location>
        <begin position="5"/>
        <end position="306"/>
    </location>
</feature>
<accession>A0A917B725</accession>
<evidence type="ECO:0000259" key="4">
    <source>
        <dbReference type="Pfam" id="PF00135"/>
    </source>
</evidence>
<dbReference type="AlphaFoldDB" id="A0A917B725"/>
<evidence type="ECO:0000313" key="6">
    <source>
        <dbReference type="Proteomes" id="UP000598775"/>
    </source>
</evidence>
<dbReference type="PROSITE" id="PS00122">
    <property type="entry name" value="CARBOXYLESTERASE_B_1"/>
    <property type="match status" value="1"/>
</dbReference>
<organism evidence="5 6">
    <name type="scientific">Subtercola lobariae</name>
    <dbReference type="NCBI Taxonomy" id="1588641"/>
    <lineage>
        <taxon>Bacteria</taxon>
        <taxon>Bacillati</taxon>
        <taxon>Actinomycetota</taxon>
        <taxon>Actinomycetes</taxon>
        <taxon>Micrococcales</taxon>
        <taxon>Microbacteriaceae</taxon>
        <taxon>Subtercola</taxon>
    </lineage>
</organism>
<keyword evidence="2 3" id="KW-0378">Hydrolase</keyword>
<name>A0A917B725_9MICO</name>
<dbReference type="InterPro" id="IPR029058">
    <property type="entry name" value="AB_hydrolase_fold"/>
</dbReference>
<keyword evidence="6" id="KW-1185">Reference proteome</keyword>
<comment type="caution">
    <text evidence="5">The sequence shown here is derived from an EMBL/GenBank/DDBJ whole genome shotgun (WGS) entry which is preliminary data.</text>
</comment>
<dbReference type="Gene3D" id="3.40.50.1820">
    <property type="entry name" value="alpha/beta hydrolase"/>
    <property type="match status" value="1"/>
</dbReference>
<sequence>MGAPTTVVAPAGTIVGRADGGVRRFLGIPFAETPTGPFRFERAVRRGPLGVFDAGFHGATPQRIALFETTTIPEPSIAGDDILTLSVVAPEHGAGPLPVLVWMHGGGFLAGSPASPWYDGRSFARDGVVVVTLSYRLGIEGFAPLEGGTANLGLWDLLLGLEWVRDNIEAFGGDPARVTIAGQSAGGGAVLALLASPLTAGLFSAAISVSGGDFAFEVSSVHPLVERVAAHVGVPATREGFCTVSDEDLQRAMLSVRQPDEGLTLGPTIGDELVPESVTAGLARFNLDVPLLLGATGDEFDSAWSAEEPDRPVLSAEERAAARAAGSRITDSLFRSAVPRVARARAGADTWSYTFEWPSPLTGGSSHCIDLPFFFDVLDAPGVTEALGENPPAALARDLHADMARFVTTGAVEWPRAAGELGDSSRLYSAEGAGNEVITGAYDPVTSAPQVQVEQVRGEQ</sequence>
<evidence type="ECO:0000256" key="2">
    <source>
        <dbReference type="ARBA" id="ARBA00022801"/>
    </source>
</evidence>
<dbReference type="EC" id="3.1.1.-" evidence="3"/>
<dbReference type="SUPFAM" id="SSF53474">
    <property type="entry name" value="alpha/beta-Hydrolases"/>
    <property type="match status" value="1"/>
</dbReference>
<evidence type="ECO:0000256" key="1">
    <source>
        <dbReference type="ARBA" id="ARBA00005964"/>
    </source>
</evidence>
<dbReference type="InterPro" id="IPR002018">
    <property type="entry name" value="CarbesteraseB"/>
</dbReference>
<dbReference type="InterPro" id="IPR019826">
    <property type="entry name" value="Carboxylesterase_B_AS"/>
</dbReference>
<dbReference type="RefSeq" id="WP_188678362.1">
    <property type="nucleotide sequence ID" value="NZ_BMGP01000004.1"/>
</dbReference>
<dbReference type="GO" id="GO:0016787">
    <property type="term" value="F:hydrolase activity"/>
    <property type="evidence" value="ECO:0007669"/>
    <property type="project" value="UniProtKB-KW"/>
</dbReference>
<evidence type="ECO:0000256" key="3">
    <source>
        <dbReference type="RuleBase" id="RU361235"/>
    </source>
</evidence>
<protein>
    <recommendedName>
        <fullName evidence="3">Carboxylic ester hydrolase</fullName>
        <ecNumber evidence="3">3.1.1.-</ecNumber>
    </recommendedName>
</protein>
<dbReference type="PANTHER" id="PTHR11559">
    <property type="entry name" value="CARBOXYLESTERASE"/>
    <property type="match status" value="1"/>
</dbReference>
<gene>
    <name evidence="5" type="ORF">GCM10011399_22660</name>
</gene>
<proteinExistence type="inferred from homology"/>
<dbReference type="EMBL" id="BMGP01000004">
    <property type="protein sequence ID" value="GGF29015.1"/>
    <property type="molecule type" value="Genomic_DNA"/>
</dbReference>
<comment type="similarity">
    <text evidence="1 3">Belongs to the type-B carboxylesterase/lipase family.</text>
</comment>
<dbReference type="InterPro" id="IPR050309">
    <property type="entry name" value="Type-B_Carboxylest/Lipase"/>
</dbReference>
<evidence type="ECO:0000313" key="5">
    <source>
        <dbReference type="EMBL" id="GGF29015.1"/>
    </source>
</evidence>
<reference evidence="5 6" key="1">
    <citation type="journal article" date="2014" name="Int. J. Syst. Evol. Microbiol.">
        <title>Complete genome sequence of Corynebacterium casei LMG S-19264T (=DSM 44701T), isolated from a smear-ripened cheese.</title>
        <authorList>
            <consortium name="US DOE Joint Genome Institute (JGI-PGF)"/>
            <person name="Walter F."/>
            <person name="Albersmeier A."/>
            <person name="Kalinowski J."/>
            <person name="Ruckert C."/>
        </authorList>
    </citation>
    <scope>NUCLEOTIDE SEQUENCE [LARGE SCALE GENOMIC DNA]</scope>
    <source>
        <strain evidence="5 6">CGMCC 1.12976</strain>
    </source>
</reference>
<dbReference type="Pfam" id="PF00135">
    <property type="entry name" value="COesterase"/>
    <property type="match status" value="1"/>
</dbReference>